<gene>
    <name evidence="2" type="ORF">BOP93_07065</name>
</gene>
<feature type="transmembrane region" description="Helical" evidence="1">
    <location>
        <begin position="184"/>
        <end position="204"/>
    </location>
</feature>
<dbReference type="AlphaFoldDB" id="A0A2L0RTU3"/>
<name>A0A2L0RTU3_9PSED</name>
<keyword evidence="1" id="KW-1133">Transmembrane helix</keyword>
<dbReference type="Proteomes" id="UP000239888">
    <property type="component" value="Chromosome"/>
</dbReference>
<accession>A0A2L0RTU3</accession>
<evidence type="ECO:0000313" key="2">
    <source>
        <dbReference type="EMBL" id="AUZ45366.1"/>
    </source>
</evidence>
<proteinExistence type="predicted"/>
<evidence type="ECO:0000256" key="1">
    <source>
        <dbReference type="SAM" id="Phobius"/>
    </source>
</evidence>
<organism evidence="2 3">
    <name type="scientific">Pseudomonas orientalis</name>
    <dbReference type="NCBI Taxonomy" id="76758"/>
    <lineage>
        <taxon>Bacteria</taxon>
        <taxon>Pseudomonadati</taxon>
        <taxon>Pseudomonadota</taxon>
        <taxon>Gammaproteobacteria</taxon>
        <taxon>Pseudomonadales</taxon>
        <taxon>Pseudomonadaceae</taxon>
        <taxon>Pseudomonas</taxon>
    </lineage>
</organism>
<keyword evidence="1" id="KW-0812">Transmembrane</keyword>
<sequence>MENSKQYDKVKAKFEKITAKFTPETTCEEMDEVLERKNLFVFHKEGGLITEITRFFKDESKEEVTINYITRDLLNGELVYQVFEEFDKQEAILQSSDDLYVRYNAVAPYVTEDMTYSQTEKLFEKHDMVILNRPDCIYSEIWDNKNSGNAIKALSEDLLNMDIIKSKKVTWDDFSKMEKLMMPIVILVTFGWFPALVLGGLYLVRPIH</sequence>
<dbReference type="RefSeq" id="WP_104502088.1">
    <property type="nucleotide sequence ID" value="NZ_CP018049.1"/>
</dbReference>
<keyword evidence="1" id="KW-0472">Membrane</keyword>
<protein>
    <submittedName>
        <fullName evidence="2">Uncharacterized protein</fullName>
    </submittedName>
</protein>
<evidence type="ECO:0000313" key="3">
    <source>
        <dbReference type="Proteomes" id="UP000239888"/>
    </source>
</evidence>
<dbReference type="EMBL" id="CP018049">
    <property type="protein sequence ID" value="AUZ45366.1"/>
    <property type="molecule type" value="Genomic_DNA"/>
</dbReference>
<reference evidence="2 3" key="1">
    <citation type="journal article" date="2018" name="Front. Microbiol.">
        <title>Pseudomonas orientalis F9: A Potent Antagonist against Phytopathogens with Phytotoxic Effect in the Apple Flower.</title>
        <authorList>
            <person name="Zengerer V."/>
            <person name="Schmid M."/>
            <person name="Bieri M."/>
            <person name="Muller D.C."/>
            <person name="Remus-Emsermann M.N.P."/>
            <person name="Ahrens C.H."/>
            <person name="Pelludat C."/>
        </authorList>
    </citation>
    <scope>NUCLEOTIDE SEQUENCE [LARGE SCALE GENOMIC DNA]</scope>
    <source>
        <strain evidence="2 3">F9</strain>
    </source>
</reference>
<dbReference type="KEGG" id="poi:BOP93_07065"/>